<protein>
    <submittedName>
        <fullName evidence="1">Uncharacterized protein</fullName>
    </submittedName>
</protein>
<comment type="caution">
    <text evidence="1">The sequence shown here is derived from an EMBL/GenBank/DDBJ whole genome shotgun (WGS) entry which is preliminary data.</text>
</comment>
<sequence>MAGEYQSCLAGMLNTTPFSQWQGKAIPNLHFLSPKDSQIRNDLLTIVLLESAAVGKNIRLILHNTLESFCAPIRNCIALGCDNALASVMISHKDGVAAVVDNRHKNGIVMTCACHLLHLAAEKGSTGLHVNVDEDILDVYILLFKEKH</sequence>
<reference evidence="1 2" key="1">
    <citation type="submission" date="2023-02" db="EMBL/GenBank/DDBJ databases">
        <title>LHISI_Scaffold_Assembly.</title>
        <authorList>
            <person name="Stuart O.P."/>
            <person name="Cleave R."/>
            <person name="Magrath M.J.L."/>
            <person name="Mikheyev A.S."/>
        </authorList>
    </citation>
    <scope>NUCLEOTIDE SEQUENCE [LARGE SCALE GENOMIC DNA]</scope>
    <source>
        <strain evidence="1">Daus_M_001</strain>
        <tissue evidence="1">Leg muscle</tissue>
    </source>
</reference>
<evidence type="ECO:0000313" key="2">
    <source>
        <dbReference type="Proteomes" id="UP001159363"/>
    </source>
</evidence>
<gene>
    <name evidence="1" type="ORF">PR048_030230</name>
</gene>
<keyword evidence="2" id="KW-1185">Reference proteome</keyword>
<dbReference type="EMBL" id="JARBHB010000014">
    <property type="protein sequence ID" value="KAJ8868691.1"/>
    <property type="molecule type" value="Genomic_DNA"/>
</dbReference>
<accession>A0ABQ9GB17</accession>
<dbReference type="PANTHER" id="PTHR37162">
    <property type="entry name" value="HAT FAMILY DIMERISATION DOMAINCONTAINING PROTEIN-RELATED"/>
    <property type="match status" value="1"/>
</dbReference>
<name>A0ABQ9GB17_9NEOP</name>
<dbReference type="Proteomes" id="UP001159363">
    <property type="component" value="Chromosome 13"/>
</dbReference>
<dbReference type="PANTHER" id="PTHR37162:SF10">
    <property type="entry name" value="DUF4371 DOMAIN-CONTAINING PROTEIN"/>
    <property type="match status" value="1"/>
</dbReference>
<evidence type="ECO:0000313" key="1">
    <source>
        <dbReference type="EMBL" id="KAJ8868691.1"/>
    </source>
</evidence>
<organism evidence="1 2">
    <name type="scientific">Dryococelus australis</name>
    <dbReference type="NCBI Taxonomy" id="614101"/>
    <lineage>
        <taxon>Eukaryota</taxon>
        <taxon>Metazoa</taxon>
        <taxon>Ecdysozoa</taxon>
        <taxon>Arthropoda</taxon>
        <taxon>Hexapoda</taxon>
        <taxon>Insecta</taxon>
        <taxon>Pterygota</taxon>
        <taxon>Neoptera</taxon>
        <taxon>Polyneoptera</taxon>
        <taxon>Phasmatodea</taxon>
        <taxon>Verophasmatodea</taxon>
        <taxon>Anareolatae</taxon>
        <taxon>Phasmatidae</taxon>
        <taxon>Eurycanthinae</taxon>
        <taxon>Dryococelus</taxon>
    </lineage>
</organism>
<proteinExistence type="predicted"/>